<gene>
    <name evidence="3" type="ORF">GPUH_LOCUS2666</name>
</gene>
<evidence type="ECO:0000256" key="2">
    <source>
        <dbReference type="SAM" id="SignalP"/>
    </source>
</evidence>
<evidence type="ECO:0000313" key="5">
    <source>
        <dbReference type="WBParaSite" id="GPUH_0000267101-mRNA-1"/>
    </source>
</evidence>
<dbReference type="Proteomes" id="UP000271098">
    <property type="component" value="Unassembled WGS sequence"/>
</dbReference>
<name>A0A183D1S5_9BILA</name>
<accession>A0A183D1S5</accession>
<reference evidence="5" key="1">
    <citation type="submission" date="2016-06" db="UniProtKB">
        <authorList>
            <consortium name="WormBaseParasite"/>
        </authorList>
    </citation>
    <scope>IDENTIFICATION</scope>
</reference>
<dbReference type="EMBL" id="UYRT01004152">
    <property type="protein sequence ID" value="VDK35723.1"/>
    <property type="molecule type" value="Genomic_DNA"/>
</dbReference>
<proteinExistence type="predicted"/>
<dbReference type="AlphaFoldDB" id="A0A183D1S5"/>
<evidence type="ECO:0000256" key="1">
    <source>
        <dbReference type="SAM" id="MobiDB-lite"/>
    </source>
</evidence>
<reference evidence="3 4" key="2">
    <citation type="submission" date="2018-11" db="EMBL/GenBank/DDBJ databases">
        <authorList>
            <consortium name="Pathogen Informatics"/>
        </authorList>
    </citation>
    <scope>NUCLEOTIDE SEQUENCE [LARGE SCALE GENOMIC DNA]</scope>
</reference>
<sequence>MAGGGGGGGSSSDAAVVAVLALGSVAAARTDVTEKEARSASQPLSFELRGEADSSEEEIGELT</sequence>
<keyword evidence="4" id="KW-1185">Reference proteome</keyword>
<evidence type="ECO:0000313" key="4">
    <source>
        <dbReference type="Proteomes" id="UP000271098"/>
    </source>
</evidence>
<keyword evidence="2" id="KW-0732">Signal</keyword>
<organism evidence="5">
    <name type="scientific">Gongylonema pulchrum</name>
    <dbReference type="NCBI Taxonomy" id="637853"/>
    <lineage>
        <taxon>Eukaryota</taxon>
        <taxon>Metazoa</taxon>
        <taxon>Ecdysozoa</taxon>
        <taxon>Nematoda</taxon>
        <taxon>Chromadorea</taxon>
        <taxon>Rhabditida</taxon>
        <taxon>Spirurina</taxon>
        <taxon>Spiruromorpha</taxon>
        <taxon>Spiruroidea</taxon>
        <taxon>Gongylonematidae</taxon>
        <taxon>Gongylonema</taxon>
    </lineage>
</organism>
<feature type="chain" id="PRO_5043138530" evidence="2">
    <location>
        <begin position="28"/>
        <end position="63"/>
    </location>
</feature>
<evidence type="ECO:0000313" key="3">
    <source>
        <dbReference type="EMBL" id="VDK35723.1"/>
    </source>
</evidence>
<dbReference type="WBParaSite" id="GPUH_0000267101-mRNA-1">
    <property type="protein sequence ID" value="GPUH_0000267101-mRNA-1"/>
    <property type="gene ID" value="GPUH_0000267101"/>
</dbReference>
<protein>
    <submittedName>
        <fullName evidence="3 5">Uncharacterized protein</fullName>
    </submittedName>
</protein>
<feature type="region of interest" description="Disordered" evidence="1">
    <location>
        <begin position="30"/>
        <end position="63"/>
    </location>
</feature>
<feature type="signal peptide" evidence="2">
    <location>
        <begin position="1"/>
        <end position="27"/>
    </location>
</feature>
<feature type="compositionally biased region" description="Acidic residues" evidence="1">
    <location>
        <begin position="53"/>
        <end position="63"/>
    </location>
</feature>